<keyword evidence="1" id="KW-1185">Reference proteome</keyword>
<dbReference type="RefSeq" id="XP_065646312.1">
    <property type="nucleotide sequence ID" value="XM_065790240.1"/>
</dbReference>
<evidence type="ECO:0000313" key="2">
    <source>
        <dbReference type="RefSeq" id="XP_065646312.1"/>
    </source>
</evidence>
<protein>
    <submittedName>
        <fullName evidence="2">Uncharacterized protein LOC136076789</fullName>
    </submittedName>
</protein>
<accession>A0ABM4BBJ9</accession>
<evidence type="ECO:0000313" key="1">
    <source>
        <dbReference type="Proteomes" id="UP001652625"/>
    </source>
</evidence>
<sequence>MRMTNYVLEKLLNTLPVGEDETTVASHHRDMKTEYSKLRPDINMLLDRQHRSWPTRAKDFEFNLCTVDLKANYPWLSIPRLFLNEMKLRFSKDLDKELHQWMGAMGNNVVNLAKSKYKDEYVVAISAEIECEIDDNLKKDAILNAAVLLLPRLFNESIDCLVTFDCQPIQLTPTIKMPNRQKLTTKDCSVILDRCTIIEHCSDIDVSLAMACVFASYYIFNIEYPVRLKNTLLFFEHIVFGLSNKECPVTVCRMANTLNKK</sequence>
<dbReference type="GeneID" id="136076789"/>
<dbReference type="PANTHER" id="PTHR47302">
    <property type="entry name" value="STERILE ALPHA MOTIF DOMAIN-CONTAINING PROTEIN 3"/>
    <property type="match status" value="1"/>
</dbReference>
<dbReference type="PANTHER" id="PTHR47302:SF1">
    <property type="entry name" value="STERILE ALPHA MOTIF DOMAIN-CONTAINING PROTEIN 3"/>
    <property type="match status" value="1"/>
</dbReference>
<reference evidence="1" key="1">
    <citation type="submission" date="2025-05" db="UniProtKB">
        <authorList>
            <consortium name="RefSeq"/>
        </authorList>
    </citation>
    <scope>NUCLEOTIDE SEQUENCE [LARGE SCALE GENOMIC DNA]</scope>
</reference>
<gene>
    <name evidence="2" type="primary">LOC136076789</name>
</gene>
<organism evidence="1 2">
    <name type="scientific">Hydra vulgaris</name>
    <name type="common">Hydra</name>
    <name type="synonym">Hydra attenuata</name>
    <dbReference type="NCBI Taxonomy" id="6087"/>
    <lineage>
        <taxon>Eukaryota</taxon>
        <taxon>Metazoa</taxon>
        <taxon>Cnidaria</taxon>
        <taxon>Hydrozoa</taxon>
        <taxon>Hydroidolina</taxon>
        <taxon>Anthoathecata</taxon>
        <taxon>Aplanulata</taxon>
        <taxon>Hydridae</taxon>
        <taxon>Hydra</taxon>
    </lineage>
</organism>
<dbReference type="Proteomes" id="UP001652625">
    <property type="component" value="Chromosome 02"/>
</dbReference>
<proteinExistence type="predicted"/>
<name>A0ABM4BBJ9_HYDVU</name>
<reference evidence="2" key="2">
    <citation type="submission" date="2025-08" db="UniProtKB">
        <authorList>
            <consortium name="RefSeq"/>
        </authorList>
    </citation>
    <scope>IDENTIFICATION</scope>
</reference>
<dbReference type="InterPro" id="IPR042812">
    <property type="entry name" value="SAMD3"/>
</dbReference>